<organism evidence="1 2">
    <name type="scientific">Balneatrix alpica</name>
    <dbReference type="NCBI Taxonomy" id="75684"/>
    <lineage>
        <taxon>Bacteria</taxon>
        <taxon>Pseudomonadati</taxon>
        <taxon>Pseudomonadota</taxon>
        <taxon>Gammaproteobacteria</taxon>
        <taxon>Oceanospirillales</taxon>
        <taxon>Balneatrichaceae</taxon>
        <taxon>Balneatrix</taxon>
    </lineage>
</organism>
<dbReference type="Gene3D" id="3.40.30.10">
    <property type="entry name" value="Glutaredoxin"/>
    <property type="match status" value="1"/>
</dbReference>
<dbReference type="RefSeq" id="WP_027312660.1">
    <property type="nucleotide sequence ID" value="NZ_JAUESS010000015.1"/>
</dbReference>
<dbReference type="SUPFAM" id="SSF52833">
    <property type="entry name" value="Thioredoxin-like"/>
    <property type="match status" value="1"/>
</dbReference>
<proteinExistence type="predicted"/>
<name>A0ABV5ZFV5_9GAMM</name>
<comment type="caution">
    <text evidence="1">The sequence shown here is derived from an EMBL/GenBank/DDBJ whole genome shotgun (WGS) entry which is preliminary data.</text>
</comment>
<dbReference type="PANTHER" id="PTHR13887:SF54">
    <property type="entry name" value="DSBA FAMILY PROTEIN"/>
    <property type="match status" value="1"/>
</dbReference>
<dbReference type="PANTHER" id="PTHR13887">
    <property type="entry name" value="GLUTATHIONE S-TRANSFERASE KAPPA"/>
    <property type="match status" value="1"/>
</dbReference>
<dbReference type="Proteomes" id="UP001589628">
    <property type="component" value="Unassembled WGS sequence"/>
</dbReference>
<dbReference type="Pfam" id="PF13743">
    <property type="entry name" value="Thioredoxin_5"/>
    <property type="match status" value="1"/>
</dbReference>
<sequence>MSLAQLYYIYDPMCSWCWGFAPAWAALKAGLPEGVSAERLLGGLAPDSDVPMAPALQRQIQQTWRLIEQRLGTPFNHDFWEVCLPKRSTYPACRAVIAARFWEAEEAMIKAIQEGYYLRALNPSEAATLVQFAHELGLPAEAFAERLYAEQTELRLQEEIEQCQEWGIHGFPSLVLKYRGKLMPVTVDYQNPSAMIREIRQLLGWNA</sequence>
<dbReference type="EMBL" id="JBHLZN010000006">
    <property type="protein sequence ID" value="MFB9887715.1"/>
    <property type="molecule type" value="Genomic_DNA"/>
</dbReference>
<dbReference type="Gene3D" id="1.10.472.60">
    <property type="entry name" value="putative protein disulfide isomerase domain"/>
    <property type="match status" value="1"/>
</dbReference>
<gene>
    <name evidence="1" type="ORF">ACFFLH_14965</name>
</gene>
<evidence type="ECO:0000313" key="2">
    <source>
        <dbReference type="Proteomes" id="UP001589628"/>
    </source>
</evidence>
<protein>
    <submittedName>
        <fullName evidence="1">DsbA family protein</fullName>
    </submittedName>
</protein>
<evidence type="ECO:0000313" key="1">
    <source>
        <dbReference type="EMBL" id="MFB9887715.1"/>
    </source>
</evidence>
<dbReference type="InterPro" id="IPR036249">
    <property type="entry name" value="Thioredoxin-like_sf"/>
</dbReference>
<accession>A0ABV5ZFV5</accession>
<reference evidence="1 2" key="1">
    <citation type="submission" date="2024-09" db="EMBL/GenBank/DDBJ databases">
        <authorList>
            <person name="Sun Q."/>
            <person name="Mori K."/>
        </authorList>
    </citation>
    <scope>NUCLEOTIDE SEQUENCE [LARGE SCALE GENOMIC DNA]</scope>
    <source>
        <strain evidence="1 2">ATCC 51285</strain>
    </source>
</reference>
<keyword evidence="2" id="KW-1185">Reference proteome</keyword>
<dbReference type="CDD" id="cd03025">
    <property type="entry name" value="DsbA_FrnE_like"/>
    <property type="match status" value="1"/>
</dbReference>